<feature type="region of interest" description="Disordered" evidence="1">
    <location>
        <begin position="23"/>
        <end position="47"/>
    </location>
</feature>
<organism evidence="2">
    <name type="scientific">marine sediment metagenome</name>
    <dbReference type="NCBI Taxonomy" id="412755"/>
    <lineage>
        <taxon>unclassified sequences</taxon>
        <taxon>metagenomes</taxon>
        <taxon>ecological metagenomes</taxon>
    </lineage>
</organism>
<name>A0A0F9IFF0_9ZZZZ</name>
<evidence type="ECO:0000256" key="1">
    <source>
        <dbReference type="SAM" id="MobiDB-lite"/>
    </source>
</evidence>
<reference evidence="2" key="1">
    <citation type="journal article" date="2015" name="Nature">
        <title>Complex archaea that bridge the gap between prokaryotes and eukaryotes.</title>
        <authorList>
            <person name="Spang A."/>
            <person name="Saw J.H."/>
            <person name="Jorgensen S.L."/>
            <person name="Zaremba-Niedzwiedzka K."/>
            <person name="Martijn J."/>
            <person name="Lind A.E."/>
            <person name="van Eijk R."/>
            <person name="Schleper C."/>
            <person name="Guy L."/>
            <person name="Ettema T.J."/>
        </authorList>
    </citation>
    <scope>NUCLEOTIDE SEQUENCE</scope>
</reference>
<accession>A0A0F9IFF0</accession>
<comment type="caution">
    <text evidence="2">The sequence shown here is derived from an EMBL/GenBank/DDBJ whole genome shotgun (WGS) entry which is preliminary data.</text>
</comment>
<evidence type="ECO:0000313" key="2">
    <source>
        <dbReference type="EMBL" id="KKM26331.1"/>
    </source>
</evidence>
<protein>
    <submittedName>
        <fullName evidence="2">Uncharacterized protein</fullName>
    </submittedName>
</protein>
<proteinExistence type="predicted"/>
<sequence>MAKIGKWTNNPLKGLGKALKAKGFTGKPDVSGQKKSAPDKQDPRSDEEIFLDAMSGIKEIP</sequence>
<dbReference type="AlphaFoldDB" id="A0A0F9IFF0"/>
<dbReference type="EMBL" id="LAZR01012535">
    <property type="protein sequence ID" value="KKM26331.1"/>
    <property type="molecule type" value="Genomic_DNA"/>
</dbReference>
<feature type="compositionally biased region" description="Basic and acidic residues" evidence="1">
    <location>
        <begin position="36"/>
        <end position="47"/>
    </location>
</feature>
<feature type="non-terminal residue" evidence="2">
    <location>
        <position position="61"/>
    </location>
</feature>
<gene>
    <name evidence="2" type="ORF">LCGC14_1585880</name>
</gene>